<dbReference type="PATRIC" id="fig|348824.6.peg.4874"/>
<keyword evidence="1" id="KW-0472">Membrane</keyword>
<dbReference type="Proteomes" id="UP000019443">
    <property type="component" value="Plasmid pLPU83c"/>
</dbReference>
<reference evidence="2" key="1">
    <citation type="submission" date="2013-11" db="EMBL/GenBank/DDBJ databases">
        <title>Draft genome sequence of the broad-host-range Rhizobium sp. LPU83 strain, a member of the low-genetic diversity Oregon-like Rhizobium sp. group.</title>
        <authorList>
            <person name="Wibberg D."/>
            <person name="Puehler A."/>
            <person name="Schlueter A."/>
        </authorList>
    </citation>
    <scope>NUCLEOTIDE SEQUENCE [LARGE SCALE GENOMIC DNA]</scope>
    <source>
        <strain evidence="2">LPU83</strain>
        <plasmid evidence="2">pLPU83c</plasmid>
    </source>
</reference>
<keyword evidence="1" id="KW-1133">Transmembrane helix</keyword>
<dbReference type="AlphaFoldDB" id="W6RHR5"/>
<geneLocation type="plasmid" evidence="2 3">
    <name>pLPU83c</name>
</geneLocation>
<keyword evidence="3" id="KW-1185">Reference proteome</keyword>
<accession>W6RHR5</accession>
<proteinExistence type="predicted"/>
<dbReference type="EMBL" id="HG916854">
    <property type="protein sequence ID" value="CDM60737.1"/>
    <property type="molecule type" value="Genomic_DNA"/>
</dbReference>
<dbReference type="KEGG" id="rhl:LPU83_pLPU83c_0175"/>
<protein>
    <submittedName>
        <fullName evidence="2">Uncharacterized protein</fullName>
    </submittedName>
</protein>
<evidence type="ECO:0000256" key="1">
    <source>
        <dbReference type="SAM" id="Phobius"/>
    </source>
</evidence>
<sequence length="142" mass="15541">MGYHSESNEFTLHHLVHCASDSQALWHWIENSLTFAQTASAFRFSRNSYFSGPFSSHNEGEDKMAEELNAGFTGSPTDQPEGVRKAARTATDAVKRETNALAVGAARHPHTATTLVLAIGTLAFGIGYLLGRSSAENRSYWH</sequence>
<keyword evidence="2" id="KW-0614">Plasmid</keyword>
<feature type="transmembrane region" description="Helical" evidence="1">
    <location>
        <begin position="112"/>
        <end position="131"/>
    </location>
</feature>
<keyword evidence="1" id="KW-0812">Transmembrane</keyword>
<organism evidence="2 3">
    <name type="scientific">Rhizobium favelukesii</name>
    <dbReference type="NCBI Taxonomy" id="348824"/>
    <lineage>
        <taxon>Bacteria</taxon>
        <taxon>Pseudomonadati</taxon>
        <taxon>Pseudomonadota</taxon>
        <taxon>Alphaproteobacteria</taxon>
        <taxon>Hyphomicrobiales</taxon>
        <taxon>Rhizobiaceae</taxon>
        <taxon>Rhizobium/Agrobacterium group</taxon>
        <taxon>Rhizobium</taxon>
    </lineage>
</organism>
<evidence type="ECO:0000313" key="2">
    <source>
        <dbReference type="EMBL" id="CDM60737.1"/>
    </source>
</evidence>
<gene>
    <name evidence="2" type="ORF">LPU83_pLPU83c_0175</name>
</gene>
<name>W6RHR5_9HYPH</name>
<dbReference type="HOGENOM" id="CLU_1814288_0_0_5"/>
<evidence type="ECO:0000313" key="3">
    <source>
        <dbReference type="Proteomes" id="UP000019443"/>
    </source>
</evidence>